<gene>
    <name evidence="8" type="ORF">HNP25_001632</name>
</gene>
<evidence type="ECO:0000313" key="9">
    <source>
        <dbReference type="Proteomes" id="UP000524404"/>
    </source>
</evidence>
<dbReference type="Proteomes" id="UP000524404">
    <property type="component" value="Unassembled WGS sequence"/>
</dbReference>
<evidence type="ECO:0000256" key="5">
    <source>
        <dbReference type="ARBA" id="ARBA00023136"/>
    </source>
</evidence>
<accession>A0A841ERU3</accession>
<name>A0A841ERU3_9BACT</name>
<evidence type="ECO:0000256" key="4">
    <source>
        <dbReference type="ARBA" id="ARBA00022989"/>
    </source>
</evidence>
<proteinExistence type="predicted"/>
<keyword evidence="3 6" id="KW-0812">Transmembrane</keyword>
<dbReference type="AlphaFoldDB" id="A0A841ERU3"/>
<feature type="transmembrane region" description="Helical" evidence="6">
    <location>
        <begin position="176"/>
        <end position="195"/>
    </location>
</feature>
<dbReference type="SUPFAM" id="SSF53850">
    <property type="entry name" value="Periplasmic binding protein-like II"/>
    <property type="match status" value="1"/>
</dbReference>
<dbReference type="PANTHER" id="PTHR30294">
    <property type="entry name" value="MEMBRANE COMPONENT OF ABC TRANSPORTER YHHJ-RELATED"/>
    <property type="match status" value="1"/>
</dbReference>
<evidence type="ECO:0000256" key="3">
    <source>
        <dbReference type="ARBA" id="ARBA00022692"/>
    </source>
</evidence>
<keyword evidence="4 6" id="KW-1133">Transmembrane helix</keyword>
<keyword evidence="5 6" id="KW-0472">Membrane</keyword>
<keyword evidence="9" id="KW-1185">Reference proteome</keyword>
<dbReference type="InterPro" id="IPR013525">
    <property type="entry name" value="ABC2_TM"/>
</dbReference>
<dbReference type="InterPro" id="IPR051449">
    <property type="entry name" value="ABC-2_transporter_component"/>
</dbReference>
<dbReference type="Pfam" id="PF12698">
    <property type="entry name" value="ABC2_membrane_3"/>
    <property type="match status" value="1"/>
</dbReference>
<keyword evidence="2" id="KW-1003">Cell membrane</keyword>
<comment type="subcellular location">
    <subcellularLocation>
        <location evidence="1">Cell membrane</location>
        <topology evidence="1">Multi-pass membrane protein</topology>
    </subcellularLocation>
</comment>
<feature type="transmembrane region" description="Helical" evidence="6">
    <location>
        <begin position="303"/>
        <end position="321"/>
    </location>
</feature>
<evidence type="ECO:0000313" key="8">
    <source>
        <dbReference type="EMBL" id="MBB6002980.1"/>
    </source>
</evidence>
<feature type="transmembrane region" description="Helical" evidence="6">
    <location>
        <begin position="21"/>
        <end position="44"/>
    </location>
</feature>
<comment type="caution">
    <text evidence="8">The sequence shown here is derived from an EMBL/GenBank/DDBJ whole genome shotgun (WGS) entry which is preliminary data.</text>
</comment>
<dbReference type="RefSeq" id="WP_184133026.1">
    <property type="nucleotide sequence ID" value="NZ_JACHKT010000009.1"/>
</dbReference>
<feature type="transmembrane region" description="Helical" evidence="6">
    <location>
        <begin position="341"/>
        <end position="360"/>
    </location>
</feature>
<sequence>MNKILLIIQREYTTRVRKKSFWIASLLVPILIAAIYAIPLYLFLNSNDTKTIEVVDESKLFKGKLQSEEDITFKFIETTFDQAKKNLYKGNADIVVSIPKDILDNPNGVKMVGKKSIGLSTQFSIQGKIQNELRNIKLQRANIDLKVLEENKVNVNAKTYTLNEDGGEQSSSSTGAMILAGIFGMILYISAFLYGSQVMNGVIEEKSNRIIEVMISSVRPFQLMMGKIVGVGLVGLTQFLLWGVLTFGASTATTAIMSGKIQEKVETLKQSGAGSDEIKKYQDSVKDTNPLSSISQTIENISLAKIIICFFLFYIGGYLLYSSLFAAIGSAVENASEAQQFMFPVTIPIILSFILAQVIIQKPDSPIAFWASIFPLTSPIDMMVRLPFGVPNWEIALSFVLLVFGFLGTTWFAGKVYRVGILMYGKKPTWKEISKWVFYKG</sequence>
<feature type="domain" description="ABC-2 type transporter transmembrane" evidence="7">
    <location>
        <begin position="19"/>
        <end position="413"/>
    </location>
</feature>
<evidence type="ECO:0000259" key="7">
    <source>
        <dbReference type="Pfam" id="PF12698"/>
    </source>
</evidence>
<protein>
    <submittedName>
        <fullName evidence="8">ABC-2 type transport system permease protein</fullName>
    </submittedName>
</protein>
<dbReference type="GO" id="GO:0005886">
    <property type="term" value="C:plasma membrane"/>
    <property type="evidence" value="ECO:0007669"/>
    <property type="project" value="UniProtKB-SubCell"/>
</dbReference>
<organism evidence="8 9">
    <name type="scientific">Arcicella rosea</name>
    <dbReference type="NCBI Taxonomy" id="502909"/>
    <lineage>
        <taxon>Bacteria</taxon>
        <taxon>Pseudomonadati</taxon>
        <taxon>Bacteroidota</taxon>
        <taxon>Cytophagia</taxon>
        <taxon>Cytophagales</taxon>
        <taxon>Flectobacillaceae</taxon>
        <taxon>Arcicella</taxon>
    </lineage>
</organism>
<dbReference type="PANTHER" id="PTHR30294:SF29">
    <property type="entry name" value="MULTIDRUG ABC TRANSPORTER PERMEASE YBHS-RELATED"/>
    <property type="match status" value="1"/>
</dbReference>
<evidence type="ECO:0000256" key="6">
    <source>
        <dbReference type="SAM" id="Phobius"/>
    </source>
</evidence>
<reference evidence="8 9" key="1">
    <citation type="submission" date="2020-08" db="EMBL/GenBank/DDBJ databases">
        <title>Functional genomics of gut bacteria from endangered species of beetles.</title>
        <authorList>
            <person name="Carlos-Shanley C."/>
        </authorList>
    </citation>
    <scope>NUCLEOTIDE SEQUENCE [LARGE SCALE GENOMIC DNA]</scope>
    <source>
        <strain evidence="8 9">S00070</strain>
    </source>
</reference>
<evidence type="ECO:0000256" key="2">
    <source>
        <dbReference type="ARBA" id="ARBA00022475"/>
    </source>
</evidence>
<dbReference type="Gene3D" id="3.40.190.10">
    <property type="entry name" value="Periplasmic binding protein-like II"/>
    <property type="match status" value="1"/>
</dbReference>
<dbReference type="EMBL" id="JACHKT010000009">
    <property type="protein sequence ID" value="MBB6002980.1"/>
    <property type="molecule type" value="Genomic_DNA"/>
</dbReference>
<dbReference type="GO" id="GO:0140359">
    <property type="term" value="F:ABC-type transporter activity"/>
    <property type="evidence" value="ECO:0007669"/>
    <property type="project" value="InterPro"/>
</dbReference>
<feature type="transmembrane region" description="Helical" evidence="6">
    <location>
        <begin position="396"/>
        <end position="417"/>
    </location>
</feature>
<evidence type="ECO:0000256" key="1">
    <source>
        <dbReference type="ARBA" id="ARBA00004651"/>
    </source>
</evidence>